<reference evidence="1 2" key="1">
    <citation type="journal article" date="2021" name="Sci. Rep.">
        <title>The distribution of antibiotic resistance genes in chicken gut microbiota commensals.</title>
        <authorList>
            <person name="Juricova H."/>
            <person name="Matiasovicova J."/>
            <person name="Kubasova T."/>
            <person name="Cejkova D."/>
            <person name="Rychlik I."/>
        </authorList>
    </citation>
    <scope>NUCLEOTIDE SEQUENCE [LARGE SCALE GENOMIC DNA]</scope>
    <source>
        <strain evidence="1 2">An819</strain>
    </source>
</reference>
<evidence type="ECO:0000313" key="2">
    <source>
        <dbReference type="Proteomes" id="UP000764045"/>
    </source>
</evidence>
<name>A0A938WM35_9BACT</name>
<dbReference type="PROSITE" id="PS51257">
    <property type="entry name" value="PROKAR_LIPOPROTEIN"/>
    <property type="match status" value="1"/>
</dbReference>
<proteinExistence type="predicted"/>
<dbReference type="AlphaFoldDB" id="A0A938WM35"/>
<accession>A0A938WM35</accession>
<comment type="caution">
    <text evidence="1">The sequence shown here is derived from an EMBL/GenBank/DDBJ whole genome shotgun (WGS) entry which is preliminary data.</text>
</comment>
<dbReference type="RefSeq" id="WP_205108263.1">
    <property type="nucleotide sequence ID" value="NZ_JACJJL010000005.1"/>
</dbReference>
<dbReference type="Proteomes" id="UP000764045">
    <property type="component" value="Unassembled WGS sequence"/>
</dbReference>
<dbReference type="Pfam" id="PF14014">
    <property type="entry name" value="DUF4230"/>
    <property type="match status" value="1"/>
</dbReference>
<gene>
    <name evidence="1" type="ORF">H6B30_04285</name>
</gene>
<protein>
    <submittedName>
        <fullName evidence="1">DUF4230 domain-containing protein</fullName>
    </submittedName>
</protein>
<organism evidence="1 2">
    <name type="scientific">Marseilla massiliensis</name>
    <dbReference type="NCBI Taxonomy" id="1841864"/>
    <lineage>
        <taxon>Bacteria</taxon>
        <taxon>Pseudomonadati</taxon>
        <taxon>Bacteroidota</taxon>
        <taxon>Bacteroidia</taxon>
        <taxon>Bacteroidales</taxon>
        <taxon>Prevotellaceae</taxon>
        <taxon>Marseilla</taxon>
    </lineage>
</organism>
<dbReference type="EMBL" id="JACJJL010000005">
    <property type="protein sequence ID" value="MBM6660980.1"/>
    <property type="molecule type" value="Genomic_DNA"/>
</dbReference>
<evidence type="ECO:0000313" key="1">
    <source>
        <dbReference type="EMBL" id="MBM6660980.1"/>
    </source>
</evidence>
<dbReference type="InterPro" id="IPR025324">
    <property type="entry name" value="DUF4230"/>
</dbReference>
<keyword evidence="2" id="KW-1185">Reference proteome</keyword>
<sequence length="224" mass="25533">MRRFALYAMAVAFVLCGCTQRKEAKPKAEYRAIDTIPMLIMQVQKCSRLYTAEYNIHKIVTYDDIVRLKGSVLKRDFNVKLPLGDRKIAIPMDATLKAYIDFEGFSERNIERRGNKITVILPDPKVALTSSKVDHKNTKEYVSFTRSHFTDAEMASFEQQGRASIIASIPRLGIIETARDNAARVLIPMIKQMGYAESDITIAFRKDFTERDISVLLDNSTVER</sequence>